<dbReference type="GO" id="GO:0003973">
    <property type="term" value="F:(S)-2-hydroxy-acid oxidase activity"/>
    <property type="evidence" value="ECO:0007669"/>
    <property type="project" value="UniProtKB-EC"/>
</dbReference>
<accession>A0A556U4W7</accession>
<dbReference type="CDD" id="cd02809">
    <property type="entry name" value="alpha_hydroxyacid_oxid_FMN"/>
    <property type="match status" value="1"/>
</dbReference>
<dbReference type="PROSITE" id="PS00557">
    <property type="entry name" value="FMN_HYDROXY_ACID_DH_1"/>
    <property type="match status" value="1"/>
</dbReference>
<dbReference type="InterPro" id="IPR008259">
    <property type="entry name" value="FMN_hydac_DH_AS"/>
</dbReference>
<dbReference type="PANTHER" id="PTHR10578">
    <property type="entry name" value="S -2-HYDROXY-ACID OXIDASE-RELATED"/>
    <property type="match status" value="1"/>
</dbReference>
<reference evidence="10 11" key="1">
    <citation type="journal article" date="2019" name="Genome Biol. Evol.">
        <title>Whole-Genome Sequencing of the Giant Devil Catfish, Bagarius yarrelli.</title>
        <authorList>
            <person name="Jiang W."/>
            <person name="Lv Y."/>
            <person name="Cheng L."/>
            <person name="Yang K."/>
            <person name="Chao B."/>
            <person name="Wang X."/>
            <person name="Li Y."/>
            <person name="Pan X."/>
            <person name="You X."/>
            <person name="Zhang Y."/>
            <person name="Yang J."/>
            <person name="Li J."/>
            <person name="Zhang X."/>
            <person name="Liu S."/>
            <person name="Sun C."/>
            <person name="Yang J."/>
            <person name="Shi Q."/>
        </authorList>
    </citation>
    <scope>NUCLEOTIDE SEQUENCE [LARGE SCALE GENOMIC DNA]</scope>
    <source>
        <strain evidence="10">JWS20170419001</strain>
        <tissue evidence="10">Muscle</tissue>
    </source>
</reference>
<evidence type="ECO:0000259" key="9">
    <source>
        <dbReference type="PROSITE" id="PS51349"/>
    </source>
</evidence>
<dbReference type="Proteomes" id="UP000319801">
    <property type="component" value="Unassembled WGS sequence"/>
</dbReference>
<comment type="cofactor">
    <cofactor evidence="1">
        <name>FMN</name>
        <dbReference type="ChEBI" id="CHEBI:58210"/>
    </cofactor>
</comment>
<dbReference type="PROSITE" id="PS51349">
    <property type="entry name" value="FMN_HYDROXY_ACID_DH_2"/>
    <property type="match status" value="1"/>
</dbReference>
<dbReference type="InterPro" id="IPR012133">
    <property type="entry name" value="Alpha-hydoxy_acid_DH_FMN"/>
</dbReference>
<evidence type="ECO:0000256" key="7">
    <source>
        <dbReference type="ARBA" id="ARBA00029325"/>
    </source>
</evidence>
<comment type="caution">
    <text evidence="10">The sequence shown here is derived from an EMBL/GenBank/DDBJ whole genome shotgun (WGS) entry which is preliminary data.</text>
</comment>
<evidence type="ECO:0000256" key="6">
    <source>
        <dbReference type="ARBA" id="ARBA00024042"/>
    </source>
</evidence>
<dbReference type="AlphaFoldDB" id="A0A556U4W7"/>
<comment type="catalytic activity">
    <reaction evidence="7">
        <text>a (2S)-2-hydroxycarboxylate + O2 = a 2-oxocarboxylate + H2O2</text>
        <dbReference type="Rhea" id="RHEA:16789"/>
        <dbReference type="ChEBI" id="CHEBI:15379"/>
        <dbReference type="ChEBI" id="CHEBI:16240"/>
        <dbReference type="ChEBI" id="CHEBI:35179"/>
        <dbReference type="ChEBI" id="CHEBI:58123"/>
        <dbReference type="EC" id="1.1.3.15"/>
    </reaction>
    <physiologicalReaction direction="left-to-right" evidence="7">
        <dbReference type="Rhea" id="RHEA:16790"/>
    </physiologicalReaction>
</comment>
<dbReference type="SUPFAM" id="SSF51395">
    <property type="entry name" value="FMN-linked oxidoreductases"/>
    <property type="match status" value="1"/>
</dbReference>
<evidence type="ECO:0000256" key="8">
    <source>
        <dbReference type="ARBA" id="ARBA00029327"/>
    </source>
</evidence>
<dbReference type="GO" id="GO:0010181">
    <property type="term" value="F:FMN binding"/>
    <property type="evidence" value="ECO:0007669"/>
    <property type="project" value="InterPro"/>
</dbReference>
<keyword evidence="4" id="KW-0288">FMN</keyword>
<dbReference type="OrthoDB" id="25826at2759"/>
<keyword evidence="11" id="KW-1185">Reference proteome</keyword>
<evidence type="ECO:0000256" key="4">
    <source>
        <dbReference type="ARBA" id="ARBA00022643"/>
    </source>
</evidence>
<dbReference type="InterPro" id="IPR037396">
    <property type="entry name" value="FMN_HAD"/>
</dbReference>
<keyword evidence="5" id="KW-0560">Oxidoreductase</keyword>
<dbReference type="EC" id="1.1.3.15" evidence="2"/>
<name>A0A556U4W7_BAGYA</name>
<dbReference type="Pfam" id="PF01070">
    <property type="entry name" value="FMN_dh"/>
    <property type="match status" value="1"/>
</dbReference>
<dbReference type="EMBL" id="VCAZ01000049">
    <property type="protein sequence ID" value="TSM77315.1"/>
    <property type="molecule type" value="Genomic_DNA"/>
</dbReference>
<dbReference type="FunFam" id="3.20.20.70:FF:000056">
    <property type="entry name" value="hydroxyacid oxidase 2"/>
    <property type="match status" value="1"/>
</dbReference>
<evidence type="ECO:0000256" key="1">
    <source>
        <dbReference type="ARBA" id="ARBA00001917"/>
    </source>
</evidence>
<gene>
    <name evidence="10" type="ORF">Baya_6065</name>
</gene>
<dbReference type="InterPro" id="IPR013785">
    <property type="entry name" value="Aldolase_TIM"/>
</dbReference>
<dbReference type="GO" id="GO:0005777">
    <property type="term" value="C:peroxisome"/>
    <property type="evidence" value="ECO:0007669"/>
    <property type="project" value="UniProtKB-ARBA"/>
</dbReference>
<sequence>MKGHLLGIMSGKPVCVSDFEHQAKRILPKAVFDYYYSGADQQESLADNVAAFKRWRLLPHVLKDVSKVDMSTTVLGQSVSMPVCVAATAMQKMAHPDGETATARACLSAGTGMMLSSWATSTIEEVAEAAPTGLRWMQLYIYKDRALTQSLVRRAEEAGYKGIFVTVDTPYLGKRRNDVRNHFKLPSHLRMANFETPDLAFSSKEGYGEDSGLAVYVAQAIDPTLKWEDIAWLKRITSLPVVVKGILRAEDAREALKYGVDGILVSNHGARQLDCVPATIDALPEIVEAVGDRAEVYLDGGIRTGTDVLKALVLGAKAVFVGRPILWGLACEGEKGVSDVLQLLREELHLALALTGVIKSENPGCEAKRIKFGQQESIQFEPHNKKQTPEDTEAMLILDNGNSNLSLQPLTRYRNGKPVVMQEGMQVFPTSPFKLPGVIGHKERVDRANILPRATSSCESHTFAEGTAEGLTSLALLANIKSFSKQLVAEETQKGSKIQRSHPHLDDTE</sequence>
<feature type="domain" description="FMN hydroxy acid dehydrogenase" evidence="9">
    <location>
        <begin position="8"/>
        <end position="373"/>
    </location>
</feature>
<evidence type="ECO:0000256" key="2">
    <source>
        <dbReference type="ARBA" id="ARBA00013087"/>
    </source>
</evidence>
<evidence type="ECO:0000313" key="10">
    <source>
        <dbReference type="EMBL" id="TSM77315.1"/>
    </source>
</evidence>
<protein>
    <recommendedName>
        <fullName evidence="2">(S)-2-hydroxy-acid oxidase</fullName>
        <ecNumber evidence="2">1.1.3.15</ecNumber>
    </recommendedName>
</protein>
<dbReference type="Gene3D" id="3.20.20.70">
    <property type="entry name" value="Aldolase class I"/>
    <property type="match status" value="1"/>
</dbReference>
<keyword evidence="3" id="KW-0285">Flavoprotein</keyword>
<evidence type="ECO:0000313" key="11">
    <source>
        <dbReference type="Proteomes" id="UP000319801"/>
    </source>
</evidence>
<evidence type="ECO:0000256" key="3">
    <source>
        <dbReference type="ARBA" id="ARBA00022630"/>
    </source>
</evidence>
<dbReference type="InterPro" id="IPR000262">
    <property type="entry name" value="FMN-dep_DH"/>
</dbReference>
<comment type="catalytic activity">
    <reaction evidence="8">
        <text>2-hydroxyoctanoate + O2 = 2-oxooctanoate + H2O2</text>
        <dbReference type="Rhea" id="RHEA:67940"/>
        <dbReference type="ChEBI" id="CHEBI:15379"/>
        <dbReference type="ChEBI" id="CHEBI:16240"/>
        <dbReference type="ChEBI" id="CHEBI:133514"/>
        <dbReference type="ChEBI" id="CHEBI:176689"/>
    </reaction>
    <physiologicalReaction direction="left-to-right" evidence="8">
        <dbReference type="Rhea" id="RHEA:67941"/>
    </physiologicalReaction>
</comment>
<organism evidence="10 11">
    <name type="scientific">Bagarius yarrelli</name>
    <name type="common">Goonch</name>
    <name type="synonym">Bagrus yarrelli</name>
    <dbReference type="NCBI Taxonomy" id="175774"/>
    <lineage>
        <taxon>Eukaryota</taxon>
        <taxon>Metazoa</taxon>
        <taxon>Chordata</taxon>
        <taxon>Craniata</taxon>
        <taxon>Vertebrata</taxon>
        <taxon>Euteleostomi</taxon>
        <taxon>Actinopterygii</taxon>
        <taxon>Neopterygii</taxon>
        <taxon>Teleostei</taxon>
        <taxon>Ostariophysi</taxon>
        <taxon>Siluriformes</taxon>
        <taxon>Sisoridae</taxon>
        <taxon>Sisorinae</taxon>
        <taxon>Bagarius</taxon>
    </lineage>
</organism>
<proteinExistence type="inferred from homology"/>
<comment type="similarity">
    <text evidence="6">Belongs to the FMN-dependent alpha-hydroxy acid dehydrogenase family.</text>
</comment>
<dbReference type="PANTHER" id="PTHR10578:SF107">
    <property type="entry name" value="2-HYDROXYACID OXIDASE 1"/>
    <property type="match status" value="1"/>
</dbReference>
<evidence type="ECO:0000256" key="5">
    <source>
        <dbReference type="ARBA" id="ARBA00023002"/>
    </source>
</evidence>